<reference evidence="1 2" key="1">
    <citation type="submission" date="2021-06" db="EMBL/GenBank/DDBJ databases">
        <authorList>
            <person name="Sun Q."/>
            <person name="Li D."/>
        </authorList>
    </citation>
    <scope>NUCLEOTIDE SEQUENCE [LARGE SCALE GENOMIC DNA]</scope>
    <source>
        <strain evidence="1 2">MSJ-40</strain>
    </source>
</reference>
<organism evidence="1 2">
    <name type="scientific">Tissierella simiarum</name>
    <dbReference type="NCBI Taxonomy" id="2841534"/>
    <lineage>
        <taxon>Bacteria</taxon>
        <taxon>Bacillati</taxon>
        <taxon>Bacillota</taxon>
        <taxon>Tissierellia</taxon>
        <taxon>Tissierellales</taxon>
        <taxon>Tissierellaceae</taxon>
        <taxon>Tissierella</taxon>
    </lineage>
</organism>
<name>A0ABS6E723_9FIRM</name>
<comment type="caution">
    <text evidence="1">The sequence shown here is derived from an EMBL/GenBank/DDBJ whole genome shotgun (WGS) entry which is preliminary data.</text>
</comment>
<keyword evidence="2" id="KW-1185">Reference proteome</keyword>
<dbReference type="EMBL" id="JAHLPM010000009">
    <property type="protein sequence ID" value="MBU5438720.1"/>
    <property type="molecule type" value="Genomic_DNA"/>
</dbReference>
<protein>
    <submittedName>
        <fullName evidence="1">Uncharacterized protein</fullName>
    </submittedName>
</protein>
<gene>
    <name evidence="1" type="ORF">KQI42_11900</name>
</gene>
<evidence type="ECO:0000313" key="2">
    <source>
        <dbReference type="Proteomes" id="UP000749471"/>
    </source>
</evidence>
<dbReference type="Proteomes" id="UP000749471">
    <property type="component" value="Unassembled WGS sequence"/>
</dbReference>
<sequence>MKIMGYRKEDFLIISNLEIRTLKEDDNDIDLFIPIDYRTLNLYIEDLPNYINNRIQFTEVRSLVIRFSIKENESYCTIHLLKSIDLQSAIVNFEMNYKDHYIELVHKEYCIEMYLKRKES</sequence>
<accession>A0ABS6E723</accession>
<proteinExistence type="predicted"/>
<evidence type="ECO:0000313" key="1">
    <source>
        <dbReference type="EMBL" id="MBU5438720.1"/>
    </source>
</evidence>